<dbReference type="SUPFAM" id="SSF52540">
    <property type="entry name" value="P-loop containing nucleoside triphosphate hydrolases"/>
    <property type="match status" value="2"/>
</dbReference>
<dbReference type="Proteomes" id="UP000265742">
    <property type="component" value="Unassembled WGS sequence"/>
</dbReference>
<dbReference type="PANTHER" id="PTHR22683:SF1">
    <property type="entry name" value="TYPE VII SECRETION SYSTEM PROTEIN ESSC"/>
    <property type="match status" value="1"/>
</dbReference>
<keyword evidence="4" id="KW-0812">Transmembrane</keyword>
<dbReference type="OrthoDB" id="9807790at2"/>
<dbReference type="GO" id="GO:0003677">
    <property type="term" value="F:DNA binding"/>
    <property type="evidence" value="ECO:0007669"/>
    <property type="project" value="InterPro"/>
</dbReference>
<dbReference type="Gene3D" id="3.40.50.300">
    <property type="entry name" value="P-loop containing nucleotide triphosphate hydrolases"/>
    <property type="match status" value="2"/>
</dbReference>
<comment type="caution">
    <text evidence="6">The sequence shown here is derived from an EMBL/GenBank/DDBJ whole genome shotgun (WGS) entry which is preliminary data.</text>
</comment>
<evidence type="ECO:0000256" key="1">
    <source>
        <dbReference type="ARBA" id="ARBA00022741"/>
    </source>
</evidence>
<accession>A0A3A1U484</accession>
<name>A0A3A1U484_9MICO</name>
<evidence type="ECO:0000313" key="6">
    <source>
        <dbReference type="EMBL" id="RIX31130.1"/>
    </source>
</evidence>
<dbReference type="EMBL" id="QXTG01000001">
    <property type="protein sequence ID" value="RIX31130.1"/>
    <property type="molecule type" value="Genomic_DNA"/>
</dbReference>
<dbReference type="GO" id="GO:0005524">
    <property type="term" value="F:ATP binding"/>
    <property type="evidence" value="ECO:0007669"/>
    <property type="project" value="UniProtKB-UniRule"/>
</dbReference>
<dbReference type="InterPro" id="IPR002543">
    <property type="entry name" value="FtsK_dom"/>
</dbReference>
<keyword evidence="1 3" id="KW-0547">Nucleotide-binding</keyword>
<evidence type="ECO:0000256" key="2">
    <source>
        <dbReference type="ARBA" id="ARBA00022840"/>
    </source>
</evidence>
<dbReference type="InterPro" id="IPR027417">
    <property type="entry name" value="P-loop_NTPase"/>
</dbReference>
<feature type="transmembrane region" description="Helical" evidence="4">
    <location>
        <begin position="44"/>
        <end position="63"/>
    </location>
</feature>
<proteinExistence type="predicted"/>
<sequence>MTDRLALPARPAPPEPPPFPVLGVIAPVVLAAGLFAVLGTPTVLLLAVFSPVLAVAAVLDGRLQLRRRARRQRAAHEVALDALERELAVRRSAAVAEARRRAPAPAELVADPAAWSGRPPSGELMIGLADLPCPPVVGGAAVDDRERRLLADGAALPDAPLVVPAAATVAVAGPAPLAAAFSRAVAVARLRGAGSAAGATVLPTADGASADLVVEIGPDAGARVVHASGPAAACPVRRFRPALLTEAAHRAAASSGGGADLAELLERPAAGGLAARFLLGPDGPLDVDLVADGPHAVVGGTTGSGKSALLTAWILALAAAHPPERLVLLLVDCKGGAAFDPLVALPHVAGVVTDLDGPAAERAVASLGAELRRRERVLRDAGAGDVASTDLARLVVVVDEYRALVSRAPGLAALFEDLAARGRSLGVHLVLCTQRPAGAIREDVLANSPLRISLRVQDAADSRALVGTDAAARLGRDPVGAAVLLLDRPTPVRVAAVTSAVVTRAVVEAARRHPDAVVPAPWLPPLPAVLPVDRLPAPPAPLVALGRTDLPEEQRQPVLVWDPVRQPRLLVIGDPRSGRSTALALAARGIGSAPVAPDPAALWDRIGVRDEALVVDDLDHLLDRLDDAHRAAAGERLAARLRDPAAAPTVLALRGPSAWTGLPLRPLLGLADETLLLALGLDDHLALGGSRADWTARQPPGRGRCAGALVQLALAAPVAPVPASVALPLPAGPLLLVTARPRQRAERLAAAGRSVIPPDAAPSRLGADDAVVGSPVDWQAAWRALAALRSAAAVLVDGCGPGDLRTLLGVTELVPPVTRPDEVVHVPDEDAPVRVRLP</sequence>
<dbReference type="PROSITE" id="PS50901">
    <property type="entry name" value="FTSK"/>
    <property type="match status" value="1"/>
</dbReference>
<dbReference type="RefSeq" id="WP_119481492.1">
    <property type="nucleotide sequence ID" value="NZ_QXTG01000001.1"/>
</dbReference>
<dbReference type="AlphaFoldDB" id="A0A3A1U484"/>
<reference evidence="7" key="1">
    <citation type="submission" date="2018-09" db="EMBL/GenBank/DDBJ databases">
        <authorList>
            <person name="Kim I."/>
        </authorList>
    </citation>
    <scope>NUCLEOTIDE SEQUENCE [LARGE SCALE GENOMIC DNA]</scope>
    <source>
        <strain evidence="7">DD4a</strain>
    </source>
</reference>
<keyword evidence="4" id="KW-1133">Transmembrane helix</keyword>
<feature type="transmembrane region" description="Helical" evidence="4">
    <location>
        <begin position="21"/>
        <end position="38"/>
    </location>
</feature>
<gene>
    <name evidence="6" type="ORF">D1781_07120</name>
</gene>
<feature type="binding site" evidence="3">
    <location>
        <begin position="300"/>
        <end position="307"/>
    </location>
    <ligand>
        <name>ATP</name>
        <dbReference type="ChEBI" id="CHEBI:30616"/>
    </ligand>
</feature>
<evidence type="ECO:0000259" key="5">
    <source>
        <dbReference type="PROSITE" id="PS50901"/>
    </source>
</evidence>
<dbReference type="PANTHER" id="PTHR22683">
    <property type="entry name" value="SPORULATION PROTEIN RELATED"/>
    <property type="match status" value="1"/>
</dbReference>
<evidence type="ECO:0000313" key="7">
    <source>
        <dbReference type="Proteomes" id="UP000265742"/>
    </source>
</evidence>
<keyword evidence="2 3" id="KW-0067">ATP-binding</keyword>
<evidence type="ECO:0000256" key="3">
    <source>
        <dbReference type="PROSITE-ProRule" id="PRU00289"/>
    </source>
</evidence>
<keyword evidence="4" id="KW-0472">Membrane</keyword>
<dbReference type="InterPro" id="IPR050206">
    <property type="entry name" value="FtsK/SpoIIIE/SftA"/>
</dbReference>
<feature type="domain" description="FtsK" evidence="5">
    <location>
        <begin position="282"/>
        <end position="463"/>
    </location>
</feature>
<keyword evidence="7" id="KW-1185">Reference proteome</keyword>
<dbReference type="Pfam" id="PF01580">
    <property type="entry name" value="FtsK_SpoIIIE"/>
    <property type="match status" value="1"/>
</dbReference>
<organism evidence="6 7">
    <name type="scientific">Amnibacterium setariae</name>
    <dbReference type="NCBI Taxonomy" id="2306585"/>
    <lineage>
        <taxon>Bacteria</taxon>
        <taxon>Bacillati</taxon>
        <taxon>Actinomycetota</taxon>
        <taxon>Actinomycetes</taxon>
        <taxon>Micrococcales</taxon>
        <taxon>Microbacteriaceae</taxon>
        <taxon>Amnibacterium</taxon>
    </lineage>
</organism>
<evidence type="ECO:0000256" key="4">
    <source>
        <dbReference type="SAM" id="Phobius"/>
    </source>
</evidence>
<protein>
    <recommendedName>
        <fullName evidence="5">FtsK domain-containing protein</fullName>
    </recommendedName>
</protein>